<dbReference type="EMBL" id="BIFR01000002">
    <property type="protein sequence ID" value="GCE14507.1"/>
    <property type="molecule type" value="Genomic_DNA"/>
</dbReference>
<organism evidence="3 4">
    <name type="scientific">Tengunoibacter tsumagoiensis</name>
    <dbReference type="NCBI Taxonomy" id="2014871"/>
    <lineage>
        <taxon>Bacteria</taxon>
        <taxon>Bacillati</taxon>
        <taxon>Chloroflexota</taxon>
        <taxon>Ktedonobacteria</taxon>
        <taxon>Ktedonobacterales</taxon>
        <taxon>Dictyobacteraceae</taxon>
        <taxon>Tengunoibacter</taxon>
    </lineage>
</organism>
<dbReference type="RefSeq" id="WP_126582074.1">
    <property type="nucleotide sequence ID" value="NZ_BIFR01000002.1"/>
</dbReference>
<feature type="region of interest" description="Disordered" evidence="1">
    <location>
        <begin position="983"/>
        <end position="1010"/>
    </location>
</feature>
<keyword evidence="4" id="KW-1185">Reference proteome</keyword>
<feature type="domain" description="HD-CE" evidence="2">
    <location>
        <begin position="41"/>
        <end position="251"/>
    </location>
</feature>
<evidence type="ECO:0000256" key="1">
    <source>
        <dbReference type="SAM" id="MobiDB-lite"/>
    </source>
</evidence>
<protein>
    <recommendedName>
        <fullName evidence="2">HD-CE domain-containing protein</fullName>
    </recommendedName>
</protein>
<accession>A0A402A5T4</accession>
<evidence type="ECO:0000313" key="3">
    <source>
        <dbReference type="EMBL" id="GCE14507.1"/>
    </source>
</evidence>
<dbReference type="Pfam" id="PF24391">
    <property type="entry name" value="HD-CE"/>
    <property type="match status" value="1"/>
</dbReference>
<dbReference type="AlphaFoldDB" id="A0A402A5T4"/>
<dbReference type="Proteomes" id="UP000287352">
    <property type="component" value="Unassembled WGS sequence"/>
</dbReference>
<name>A0A402A5T4_9CHLR</name>
<proteinExistence type="predicted"/>
<dbReference type="InterPro" id="IPR056471">
    <property type="entry name" value="HD-CE"/>
</dbReference>
<dbReference type="OrthoDB" id="5142783at2"/>
<evidence type="ECO:0000259" key="2">
    <source>
        <dbReference type="Pfam" id="PF24391"/>
    </source>
</evidence>
<gene>
    <name evidence="3" type="ORF">KTT_43660</name>
</gene>
<sequence length="1010" mass="116757">MNTGNGSKGNDGMDINPILKNRLDAIAYAIPKFWEQRIYTHFTNHGYEHSERVLNQKIAQLAQELPLERRLIEDEIFILSASAWLYEVGMQSPNLSPLLHFTYQPGVELTADQLLAIRAQKHKLSGQLIIDSIRTDYDGPPLSFGLPRSGDDYIRAIIEVCQWCSNEPLEHVPTTMPVKGIEVRLRLMVALLRLADQLYIDSSRVNIDQLKAFHLPPEEEARWWAYHYTQTLPIDRGKIRFYYSLPDAQKQYLGHIRALIEPQFEYAQNPTIRYLYDEYDIRLIVQQHPQVRLDLQEGFVKDIPPQIQNFLRNTITPIQPDKGNGKPSTSKHELTAERLPLLILDYENLVLQLGFDGSFPSLEELKQLIAELTSKARDEFNEPPSGWMIGHWDRPDMVQVREIFQQIFQYELKTLEDGRDNALWLQEELAQVLQRSNAPTQTLLVAPREEWNGVARPFWERRQSLTVWLYGPPTRSLFRMSIRNIKSLDELDLLPEVHRVSPETLEALQDLCLLKLEDELQKRKSETVKITAVAPLLNELRELDGHGEWWKLKVLSEGLIVSDVTPDEYVVRIDASREVVNQLHTARSTVIKAMQVLMNGQQMVLKEDLLRYLAPLPVFKGKLPTFKGKEAESFCLSLQRVGILQMVPRDNRSWRLNGNNPFVLAEGAEQSLPLFVLGIDHFLAREGYFQIHKHILVPRLTNYIAQDTTMALYELALEKGLIYNRVLQKKLRGSNEALVDVMLSYTHEEVRTILHHRNLLLLRLYKAPKSGLTADDLWLNVQKPHNGRRFTFTRETFQLWLNVWQRDGLLTRQSPTTGSVLYQLNIESPLAISLLGRLNILNLIRTMRIMGCTKQSKPAQEVVERLHKYDTRNLQLAQFTLHYAQKAKIVVGSKQVVEEKTVEYVMLNAKSDFLYLLDARNTAVCTSLRQLVESLSSRYPDGLVPEHKLLQEMQKESQFGLVDEEHRYWINQTIHQQKLLLEHSGDKSGRGRGQKSYSVNSVAQERKKNE</sequence>
<reference evidence="4" key="1">
    <citation type="submission" date="2018-12" db="EMBL/GenBank/DDBJ databases">
        <title>Tengunoibacter tsumagoiensis gen. nov., sp. nov., Dictyobacter kobayashii sp. nov., D. alpinus sp. nov., and D. joshuensis sp. nov. and description of Dictyobacteraceae fam. nov. within the order Ktedonobacterales isolated from Tengu-no-mugimeshi.</title>
        <authorList>
            <person name="Wang C.M."/>
            <person name="Zheng Y."/>
            <person name="Sakai Y."/>
            <person name="Toyoda A."/>
            <person name="Minakuchi Y."/>
            <person name="Abe K."/>
            <person name="Yokota A."/>
            <person name="Yabe S."/>
        </authorList>
    </citation>
    <scope>NUCLEOTIDE SEQUENCE [LARGE SCALE GENOMIC DNA]</scope>
    <source>
        <strain evidence="4">Uno3</strain>
    </source>
</reference>
<evidence type="ECO:0000313" key="4">
    <source>
        <dbReference type="Proteomes" id="UP000287352"/>
    </source>
</evidence>
<comment type="caution">
    <text evidence="3">The sequence shown here is derived from an EMBL/GenBank/DDBJ whole genome shotgun (WGS) entry which is preliminary data.</text>
</comment>